<dbReference type="InterPro" id="IPR011067">
    <property type="entry name" value="Plasmid_toxin/cell-grow_inhib"/>
</dbReference>
<name>A0A255XJ47_9PROT</name>
<organism evidence="1 2">
    <name type="scientific">Elstera cyanobacteriorum</name>
    <dbReference type="NCBI Taxonomy" id="2022747"/>
    <lineage>
        <taxon>Bacteria</taxon>
        <taxon>Pseudomonadati</taxon>
        <taxon>Pseudomonadota</taxon>
        <taxon>Alphaproteobacteria</taxon>
        <taxon>Rhodospirillales</taxon>
        <taxon>Rhodospirillaceae</taxon>
        <taxon>Elstera</taxon>
    </lineage>
</organism>
<accession>A0A255XJ47</accession>
<reference evidence="1 2" key="1">
    <citation type="submission" date="2017-07" db="EMBL/GenBank/DDBJ databases">
        <title>Elstera cyanobacteriorum sp. nov., a novel bacterium isolated from cyanobacterial aggregates in a eutrophic lake.</title>
        <authorList>
            <person name="Cai H."/>
        </authorList>
    </citation>
    <scope>NUCLEOTIDE SEQUENCE [LARGE SCALE GENOMIC DNA]</scope>
    <source>
        <strain evidence="1 2">TH019</strain>
    </source>
</reference>
<dbReference type="Proteomes" id="UP000216361">
    <property type="component" value="Unassembled WGS sequence"/>
</dbReference>
<dbReference type="InterPro" id="IPR003477">
    <property type="entry name" value="PemK-like"/>
</dbReference>
<dbReference type="Pfam" id="PF02452">
    <property type="entry name" value="PemK_toxin"/>
    <property type="match status" value="1"/>
</dbReference>
<evidence type="ECO:0000313" key="1">
    <source>
        <dbReference type="EMBL" id="OYQ16911.1"/>
    </source>
</evidence>
<dbReference type="Gene3D" id="2.30.30.110">
    <property type="match status" value="1"/>
</dbReference>
<comment type="caution">
    <text evidence="1">The sequence shown here is derived from an EMBL/GenBank/DDBJ whole genome shotgun (WGS) entry which is preliminary data.</text>
</comment>
<dbReference type="EMBL" id="NOXS01000035">
    <property type="protein sequence ID" value="OYQ16911.1"/>
    <property type="molecule type" value="Genomic_DNA"/>
</dbReference>
<evidence type="ECO:0000313" key="2">
    <source>
        <dbReference type="Proteomes" id="UP000216361"/>
    </source>
</evidence>
<protein>
    <submittedName>
        <fullName evidence="1">Growth inhibitor PemK</fullName>
    </submittedName>
</protein>
<dbReference type="AlphaFoldDB" id="A0A255XJ47"/>
<dbReference type="OrthoDB" id="9813449at2"/>
<proteinExistence type="predicted"/>
<dbReference type="GO" id="GO:0003677">
    <property type="term" value="F:DNA binding"/>
    <property type="evidence" value="ECO:0007669"/>
    <property type="project" value="InterPro"/>
</dbReference>
<keyword evidence="2" id="KW-1185">Reference proteome</keyword>
<gene>
    <name evidence="1" type="ORF">CHR90_18255</name>
</gene>
<sequence length="119" mass="13015">MPIFEPGDVVKVPFPYTDRATRQRRPALVIAAEGLGIDRRLLWVLMITSAENRAWPGDVSLEASYAAAGLPAPSLIRTVKIATIDVRDVTSLGRIQADELAEVRAQVQTHLGNRQALLT</sequence>
<dbReference type="SUPFAM" id="SSF50118">
    <property type="entry name" value="Cell growth inhibitor/plasmid maintenance toxic component"/>
    <property type="match status" value="1"/>
</dbReference>